<keyword evidence="2" id="KW-0067">ATP-binding</keyword>
<organism evidence="8 9">
    <name type="scientific">Halomonas organivorans</name>
    <dbReference type="NCBI Taxonomy" id="257772"/>
    <lineage>
        <taxon>Bacteria</taxon>
        <taxon>Pseudomonadati</taxon>
        <taxon>Pseudomonadota</taxon>
        <taxon>Gammaproteobacteria</taxon>
        <taxon>Oceanospirillales</taxon>
        <taxon>Halomonadaceae</taxon>
        <taxon>Halomonas</taxon>
    </lineage>
</organism>
<keyword evidence="1" id="KW-0547">Nucleotide-binding</keyword>
<dbReference type="PANTHER" id="PTHR32071:SF77">
    <property type="entry name" value="TRANSCRIPTIONAL REGULATORY PROTEIN"/>
    <property type="match status" value="1"/>
</dbReference>
<dbReference type="SUPFAM" id="SSF52540">
    <property type="entry name" value="P-loop containing nucleoside triphosphate hydrolases"/>
    <property type="match status" value="1"/>
</dbReference>
<protein>
    <submittedName>
        <fullName evidence="8">Transcriptional regulator of acetoin/glycerol metabolism</fullName>
    </submittedName>
</protein>
<dbReference type="Pfam" id="PF25601">
    <property type="entry name" value="AAA_lid_14"/>
    <property type="match status" value="1"/>
</dbReference>
<dbReference type="InterPro" id="IPR025944">
    <property type="entry name" value="Sigma_54_int_dom_CS"/>
</dbReference>
<dbReference type="Pfam" id="PF02954">
    <property type="entry name" value="HTH_8"/>
    <property type="match status" value="1"/>
</dbReference>
<dbReference type="EMBL" id="JACHXM010000002">
    <property type="protein sequence ID" value="MBB3139677.1"/>
    <property type="molecule type" value="Genomic_DNA"/>
</dbReference>
<dbReference type="Gene3D" id="3.30.450.40">
    <property type="match status" value="1"/>
</dbReference>
<dbReference type="PROSITE" id="PS00688">
    <property type="entry name" value="SIGMA54_INTERACT_3"/>
    <property type="match status" value="1"/>
</dbReference>
<dbReference type="GO" id="GO:0005524">
    <property type="term" value="F:ATP binding"/>
    <property type="evidence" value="ECO:0007669"/>
    <property type="project" value="UniProtKB-KW"/>
</dbReference>
<dbReference type="InterPro" id="IPR003018">
    <property type="entry name" value="GAF"/>
</dbReference>
<evidence type="ECO:0000256" key="6">
    <source>
        <dbReference type="SAM" id="MobiDB-lite"/>
    </source>
</evidence>
<accession>A0A7W5BV22</accession>
<dbReference type="InterPro" id="IPR025943">
    <property type="entry name" value="Sigma_54_int_dom_ATP-bd_2"/>
</dbReference>
<dbReference type="Proteomes" id="UP000525987">
    <property type="component" value="Unassembled WGS sequence"/>
</dbReference>
<dbReference type="PROSITE" id="PS00675">
    <property type="entry name" value="SIGMA54_INTERACT_1"/>
    <property type="match status" value="1"/>
</dbReference>
<dbReference type="CDD" id="cd00009">
    <property type="entry name" value="AAA"/>
    <property type="match status" value="1"/>
</dbReference>
<dbReference type="InterPro" id="IPR002197">
    <property type="entry name" value="HTH_Fis"/>
</dbReference>
<evidence type="ECO:0000256" key="2">
    <source>
        <dbReference type="ARBA" id="ARBA00022840"/>
    </source>
</evidence>
<dbReference type="PANTHER" id="PTHR32071">
    <property type="entry name" value="TRANSCRIPTIONAL REGULATORY PROTEIN"/>
    <property type="match status" value="1"/>
</dbReference>
<dbReference type="AlphaFoldDB" id="A0A7W5BV22"/>
<dbReference type="InterPro" id="IPR058031">
    <property type="entry name" value="AAA_lid_NorR"/>
</dbReference>
<feature type="domain" description="Sigma-54 factor interaction" evidence="7">
    <location>
        <begin position="332"/>
        <end position="553"/>
    </location>
</feature>
<dbReference type="InterPro" id="IPR002078">
    <property type="entry name" value="Sigma_54_int"/>
</dbReference>
<keyword evidence="3" id="KW-0805">Transcription regulation</keyword>
<feature type="region of interest" description="Disordered" evidence="6">
    <location>
        <begin position="311"/>
        <end position="332"/>
    </location>
</feature>
<evidence type="ECO:0000313" key="8">
    <source>
        <dbReference type="EMBL" id="MBB3139677.1"/>
    </source>
</evidence>
<keyword evidence="9" id="KW-1185">Reference proteome</keyword>
<dbReference type="Pfam" id="PF01590">
    <property type="entry name" value="GAF"/>
    <property type="match status" value="1"/>
</dbReference>
<dbReference type="GO" id="GO:0006355">
    <property type="term" value="P:regulation of DNA-templated transcription"/>
    <property type="evidence" value="ECO:0007669"/>
    <property type="project" value="InterPro"/>
</dbReference>
<dbReference type="Gene3D" id="1.10.8.60">
    <property type="match status" value="1"/>
</dbReference>
<dbReference type="Gene3D" id="1.10.10.60">
    <property type="entry name" value="Homeodomain-like"/>
    <property type="match status" value="1"/>
</dbReference>
<evidence type="ECO:0000256" key="4">
    <source>
        <dbReference type="ARBA" id="ARBA00023125"/>
    </source>
</evidence>
<dbReference type="InterPro" id="IPR009057">
    <property type="entry name" value="Homeodomain-like_sf"/>
</dbReference>
<dbReference type="InterPro" id="IPR003593">
    <property type="entry name" value="AAA+_ATPase"/>
</dbReference>
<dbReference type="PROSITE" id="PS50045">
    <property type="entry name" value="SIGMA54_INTERACT_4"/>
    <property type="match status" value="1"/>
</dbReference>
<evidence type="ECO:0000313" key="9">
    <source>
        <dbReference type="Proteomes" id="UP000525987"/>
    </source>
</evidence>
<evidence type="ECO:0000256" key="5">
    <source>
        <dbReference type="ARBA" id="ARBA00023163"/>
    </source>
</evidence>
<dbReference type="RefSeq" id="WP_183386108.1">
    <property type="nucleotide sequence ID" value="NZ_JACHXM010000002.1"/>
</dbReference>
<dbReference type="Pfam" id="PF00158">
    <property type="entry name" value="Sigma54_activat"/>
    <property type="match status" value="1"/>
</dbReference>
<proteinExistence type="predicted"/>
<dbReference type="Gene3D" id="3.40.50.300">
    <property type="entry name" value="P-loop containing nucleotide triphosphate hydrolases"/>
    <property type="match status" value="1"/>
</dbReference>
<dbReference type="InterPro" id="IPR029016">
    <property type="entry name" value="GAF-like_dom_sf"/>
</dbReference>
<dbReference type="GO" id="GO:0043565">
    <property type="term" value="F:sequence-specific DNA binding"/>
    <property type="evidence" value="ECO:0007669"/>
    <property type="project" value="InterPro"/>
</dbReference>
<dbReference type="SMART" id="SM00382">
    <property type="entry name" value="AAA"/>
    <property type="match status" value="1"/>
</dbReference>
<dbReference type="PRINTS" id="PR01590">
    <property type="entry name" value="HTHFIS"/>
</dbReference>
<evidence type="ECO:0000256" key="3">
    <source>
        <dbReference type="ARBA" id="ARBA00023015"/>
    </source>
</evidence>
<dbReference type="SUPFAM" id="SSF46689">
    <property type="entry name" value="Homeodomain-like"/>
    <property type="match status" value="1"/>
</dbReference>
<dbReference type="InterPro" id="IPR025662">
    <property type="entry name" value="Sigma_54_int_dom_ATP-bd_1"/>
</dbReference>
<sequence length="632" mass="69333">MNMPSSSIQRSKEAREAFFQRGQLPTGLVDDAILNSWQRCTAQHKSVTERVEYDTLARSGLAELLEASRTLMEAANEPLEQLNRTVSGAGYALLLTDHRGHALSAYRGSSRADRLVKQAFRQGVNLSEQRIGTSAMSCALSEGRPVAVSGPEHYLSANHILHCAAAPIIDPQGRTIGSIDITREHPLVQGSALSLVTQCAKTIERRLMAMLEPYLVLRLDWELQEPASDDMLIALGAEGELLGMTPRVREVMGLTTTDGPRGFQDLFDLRFESVVDAARRRQSPILGQAHSGLSFSLHPFSQQTPCLIQGSAQRRPVNDSPPPVPRTPDFGDPSLNAQTTLALRAMSKRLPILIQGDTGTGKEVMAQALHRNSDKHSGEFVAINCAAIPEALIEGELFGHMEGAYTGARRGGAPGKIEQADGGTLFLDEIGDMPLALQSRLLRVLETQEVIRLGGRTTKRIDFQLICATHRNLTEAVALGEFRDDLLYRIKGMPLSIPPLRERTGLREFLIGQCDQVTEGRRQLSVASLDILLAHEWPGNVRELRHALTYADVMAEDAQVTIEPDHLPMDLLRTTTTRSSPLSGRAVGTLQTLEWAAIEKAMAQEEGNVNAAAKRLGISRATLYRRLKQRKA</sequence>
<evidence type="ECO:0000259" key="7">
    <source>
        <dbReference type="PROSITE" id="PS50045"/>
    </source>
</evidence>
<dbReference type="FunFam" id="3.40.50.300:FF:000006">
    <property type="entry name" value="DNA-binding transcriptional regulator NtrC"/>
    <property type="match status" value="1"/>
</dbReference>
<reference evidence="8 9" key="1">
    <citation type="submission" date="2020-08" db="EMBL/GenBank/DDBJ databases">
        <title>Genomic Encyclopedia of Type Strains, Phase III (KMG-III): the genomes of soil and plant-associated and newly described type strains.</title>
        <authorList>
            <person name="Whitman W."/>
        </authorList>
    </citation>
    <scope>NUCLEOTIDE SEQUENCE [LARGE SCALE GENOMIC DNA]</scope>
    <source>
        <strain evidence="8 9">CECT 5995</strain>
    </source>
</reference>
<keyword evidence="5" id="KW-0804">Transcription</keyword>
<evidence type="ECO:0000256" key="1">
    <source>
        <dbReference type="ARBA" id="ARBA00022741"/>
    </source>
</evidence>
<comment type="caution">
    <text evidence="8">The sequence shown here is derived from an EMBL/GenBank/DDBJ whole genome shotgun (WGS) entry which is preliminary data.</text>
</comment>
<gene>
    <name evidence="8" type="ORF">FHR96_000524</name>
</gene>
<dbReference type="InterPro" id="IPR027417">
    <property type="entry name" value="P-loop_NTPase"/>
</dbReference>
<dbReference type="PROSITE" id="PS00676">
    <property type="entry name" value="SIGMA54_INTERACT_2"/>
    <property type="match status" value="1"/>
</dbReference>
<name>A0A7W5BV22_9GAMM</name>
<keyword evidence="4" id="KW-0238">DNA-binding</keyword>